<dbReference type="CDD" id="cd01647">
    <property type="entry name" value="RT_LTR"/>
    <property type="match status" value="1"/>
</dbReference>
<dbReference type="InterPro" id="IPR043128">
    <property type="entry name" value="Rev_trsase/Diguanyl_cyclase"/>
</dbReference>
<accession>A0A6L2L724</accession>
<dbReference type="Gene3D" id="2.40.70.10">
    <property type="entry name" value="Acid Proteases"/>
    <property type="match status" value="1"/>
</dbReference>
<dbReference type="CDD" id="cd00303">
    <property type="entry name" value="retropepsin_like"/>
    <property type="match status" value="1"/>
</dbReference>
<feature type="region of interest" description="Disordered" evidence="1">
    <location>
        <begin position="339"/>
        <end position="364"/>
    </location>
</feature>
<evidence type="ECO:0000256" key="1">
    <source>
        <dbReference type="SAM" id="MobiDB-lite"/>
    </source>
</evidence>
<keyword evidence="4" id="KW-0548">Nucleotidyltransferase</keyword>
<dbReference type="PANTHER" id="PTHR33067">
    <property type="entry name" value="RNA-DIRECTED DNA POLYMERASE-RELATED"/>
    <property type="match status" value="1"/>
</dbReference>
<keyword evidence="4" id="KW-0808">Transferase</keyword>
<evidence type="ECO:0000313" key="4">
    <source>
        <dbReference type="EMBL" id="GEU57436.1"/>
    </source>
</evidence>
<protein>
    <submittedName>
        <fullName evidence="4">Reverse transcriptase domain-containing protein</fullName>
    </submittedName>
</protein>
<dbReference type="AlphaFoldDB" id="A0A6L2L724"/>
<reference evidence="4" key="1">
    <citation type="journal article" date="2019" name="Sci. Rep.">
        <title>Draft genome of Tanacetum cinerariifolium, the natural source of mosquito coil.</title>
        <authorList>
            <person name="Yamashiro T."/>
            <person name="Shiraishi A."/>
            <person name="Satake H."/>
            <person name="Nakayama K."/>
        </authorList>
    </citation>
    <scope>NUCLEOTIDE SEQUENCE</scope>
</reference>
<organism evidence="4">
    <name type="scientific">Tanacetum cinerariifolium</name>
    <name type="common">Dalmatian daisy</name>
    <name type="synonym">Chrysanthemum cinerariifolium</name>
    <dbReference type="NCBI Taxonomy" id="118510"/>
    <lineage>
        <taxon>Eukaryota</taxon>
        <taxon>Viridiplantae</taxon>
        <taxon>Streptophyta</taxon>
        <taxon>Embryophyta</taxon>
        <taxon>Tracheophyta</taxon>
        <taxon>Spermatophyta</taxon>
        <taxon>Magnoliopsida</taxon>
        <taxon>eudicotyledons</taxon>
        <taxon>Gunneridae</taxon>
        <taxon>Pentapetalae</taxon>
        <taxon>asterids</taxon>
        <taxon>campanulids</taxon>
        <taxon>Asterales</taxon>
        <taxon>Asteraceae</taxon>
        <taxon>Asteroideae</taxon>
        <taxon>Anthemideae</taxon>
        <taxon>Anthemidinae</taxon>
        <taxon>Tanacetum</taxon>
    </lineage>
</organism>
<dbReference type="InterPro" id="IPR000477">
    <property type="entry name" value="RT_dom"/>
</dbReference>
<comment type="caution">
    <text evidence="4">The sequence shown here is derived from an EMBL/GenBank/DDBJ whole genome shotgun (WGS) entry which is preliminary data.</text>
</comment>
<keyword evidence="4" id="KW-0695">RNA-directed DNA polymerase</keyword>
<dbReference type="InterPro" id="IPR043502">
    <property type="entry name" value="DNA/RNA_pol_sf"/>
</dbReference>
<dbReference type="Pfam" id="PF00078">
    <property type="entry name" value="RVT_1"/>
    <property type="match status" value="1"/>
</dbReference>
<dbReference type="Gene3D" id="3.10.10.10">
    <property type="entry name" value="HIV Type 1 Reverse Transcriptase, subunit A, domain 1"/>
    <property type="match status" value="1"/>
</dbReference>
<proteinExistence type="predicted"/>
<sequence length="1120" mass="126502">MADQRTMAQLRQAPTEGYEDAIVVPAITADNFELKNGLFTLVQNKKFFGHDKEDPHAHPGFGWRKNPLDRFSLEMIFEAWDRFKDLLRACPRHGFLELHQLDTFYNALISKDQDSLNSATSGNFLDKMPRECLAILESKSKVRYSRNKPVVAKPPMATFIVTAFKNLSLKPPQLSTTKEIPAIGNNFNQGPVYQPSVFQPPAYQAPAYQAFAHQALAPQTQGVSKEDFSVYVKANDAIMRNMKTQGQNMQNQLTNLTDLITKFVNSNSASTSSSRTLPSNIIANLRSDLREITTRSGVSCDGPQIPPLPSFLPKDVQSESLVLTSKPVTSLISDPVIASVSAPKPNPKTSIPYPSRRNDERNREKANNQIKKFYQIFKDMSFEISFADALILMPKFASTLKSLIGNKEKLSEMARTPLNEHCSAVLLKKLLEKLGDLGKFLIPCDFPGMAECLALADLGASVNLMPFSVWKRHSLPDLTPTCMTLELADRSISRSVGVVEDVYVKVGSLDDFVVVDFDVDPGVPLILERSFLKTERDLIDVFEGELTLRVGKEAITFNLDQTSKYSANYSDMTAKRIDVIDMACEEYSQEVLGFSDVISSGNPTPYYDLIVSTTFPTLTLFKNSDFLLEEVDAFIAIEDDPTFLEFYQPYIDPEGDILLLEAFLNDDPSLAPPNQGNYLPEDRKELKICEAKSDKSSVDEPSEVELKDLPPHLEYAFLEGDDKLPVIIAKDLSVEEKIALITVLKSHKRAIACKLSDIKGIDPKFCTHKILMEEDFKPASLGYPGALCTKEGGFTVVENEDNELILTRLVMGWRICIDYRKLNEATRKDHFPLPFMDQMLERLAGNQYYCFLDGFSGYFQIPIDPKDQEKTTFTCPYGTFSYRRIPFGLCNAPGMFQRCVSGQEFVEILKPCHYRPTEGHHGPNYTAEKVFDSGFYWPSIYRDAQDLAKNCDVCQRQDKLDDALWAFRAAYKTPIGCTPYKMVYGKACHLPIELEHKAYYALKHANFDMKTAGDHMKVQINELNELRNQAYKNSLIYKEKTKRLHDSKIKNRVFNIGDRVLLFNSRLKIFSGKLISRWFGPSPFLRFIPMAPSSYHKPTGLISKSMVIVSSTILERTYQS</sequence>
<dbReference type="EMBL" id="BKCJ010003831">
    <property type="protein sequence ID" value="GEU57436.1"/>
    <property type="molecule type" value="Genomic_DNA"/>
</dbReference>
<dbReference type="SUPFAM" id="SSF56672">
    <property type="entry name" value="DNA/RNA polymerases"/>
    <property type="match status" value="1"/>
</dbReference>
<dbReference type="Gene3D" id="3.30.70.270">
    <property type="match status" value="1"/>
</dbReference>
<dbReference type="GO" id="GO:0003964">
    <property type="term" value="F:RNA-directed DNA polymerase activity"/>
    <property type="evidence" value="ECO:0007669"/>
    <property type="project" value="UniProtKB-KW"/>
</dbReference>
<gene>
    <name evidence="4" type="ORF">Tci_029414</name>
</gene>
<evidence type="ECO:0000259" key="2">
    <source>
        <dbReference type="Pfam" id="PF00078"/>
    </source>
</evidence>
<name>A0A6L2L724_TANCI</name>
<dbReference type="InterPro" id="IPR041588">
    <property type="entry name" value="Integrase_H2C2"/>
</dbReference>
<dbReference type="Pfam" id="PF17921">
    <property type="entry name" value="Integrase_H2C2"/>
    <property type="match status" value="1"/>
</dbReference>
<dbReference type="InterPro" id="IPR021109">
    <property type="entry name" value="Peptidase_aspartic_dom_sf"/>
</dbReference>
<evidence type="ECO:0000259" key="3">
    <source>
        <dbReference type="Pfam" id="PF17921"/>
    </source>
</evidence>
<feature type="domain" description="Integrase zinc-binding" evidence="3">
    <location>
        <begin position="907"/>
        <end position="957"/>
    </location>
</feature>
<feature type="domain" description="Reverse transcriptase" evidence="2">
    <location>
        <begin position="812"/>
        <end position="901"/>
    </location>
</feature>
<dbReference type="PANTHER" id="PTHR33067:SF35">
    <property type="entry name" value="ASPARTIC PEPTIDASE DDI1-TYPE DOMAIN-CONTAINING PROTEIN"/>
    <property type="match status" value="1"/>
</dbReference>